<feature type="domain" description="Transposase (putative) gypsy type" evidence="1">
    <location>
        <begin position="33"/>
        <end position="80"/>
    </location>
</feature>
<organism evidence="2 3">
    <name type="scientific">Escallonia rubra</name>
    <dbReference type="NCBI Taxonomy" id="112253"/>
    <lineage>
        <taxon>Eukaryota</taxon>
        <taxon>Viridiplantae</taxon>
        <taxon>Streptophyta</taxon>
        <taxon>Embryophyta</taxon>
        <taxon>Tracheophyta</taxon>
        <taxon>Spermatophyta</taxon>
        <taxon>Magnoliopsida</taxon>
        <taxon>eudicotyledons</taxon>
        <taxon>Gunneridae</taxon>
        <taxon>Pentapetalae</taxon>
        <taxon>asterids</taxon>
        <taxon>campanulids</taxon>
        <taxon>Escalloniales</taxon>
        <taxon>Escalloniaceae</taxon>
        <taxon>Escallonia</taxon>
    </lineage>
</organism>
<name>A0AA88UVF3_9ASTE</name>
<dbReference type="InterPro" id="IPR007321">
    <property type="entry name" value="Transposase_28"/>
</dbReference>
<evidence type="ECO:0000313" key="3">
    <source>
        <dbReference type="Proteomes" id="UP001187471"/>
    </source>
</evidence>
<sequence length="155" mass="17956">MEQSMLFPEGWYARLPGLQEPTNYGTKFETEIYEDQVKSGYRLPLHPFPLHFFEHYRMAPEQVVPNGWRKLAGLIYLVQTSGYKPDSLWNACGIQYNKKRQTLLGLDKRTKKGNKQKKKSNDTEMWLKLRLMALGDEERAAMLLMALSCGSTLHA</sequence>
<dbReference type="Pfam" id="PF04195">
    <property type="entry name" value="Transposase_28"/>
    <property type="match status" value="1"/>
</dbReference>
<dbReference type="Proteomes" id="UP001187471">
    <property type="component" value="Unassembled WGS sequence"/>
</dbReference>
<evidence type="ECO:0000259" key="1">
    <source>
        <dbReference type="Pfam" id="PF04195"/>
    </source>
</evidence>
<accession>A0AA88UVF3</accession>
<reference evidence="2" key="1">
    <citation type="submission" date="2022-12" db="EMBL/GenBank/DDBJ databases">
        <title>Draft genome assemblies for two species of Escallonia (Escalloniales).</title>
        <authorList>
            <person name="Chanderbali A."/>
            <person name="Dervinis C."/>
            <person name="Anghel I."/>
            <person name="Soltis D."/>
            <person name="Soltis P."/>
            <person name="Zapata F."/>
        </authorList>
    </citation>
    <scope>NUCLEOTIDE SEQUENCE</scope>
    <source>
        <strain evidence="2">UCBG92.1500</strain>
        <tissue evidence="2">Leaf</tissue>
    </source>
</reference>
<comment type="caution">
    <text evidence="2">The sequence shown here is derived from an EMBL/GenBank/DDBJ whole genome shotgun (WGS) entry which is preliminary data.</text>
</comment>
<gene>
    <name evidence="2" type="ORF">RJ640_024625</name>
</gene>
<proteinExistence type="predicted"/>
<protein>
    <recommendedName>
        <fullName evidence="1">Transposase (putative) gypsy type domain-containing protein</fullName>
    </recommendedName>
</protein>
<dbReference type="AlphaFoldDB" id="A0AA88UVF3"/>
<evidence type="ECO:0000313" key="2">
    <source>
        <dbReference type="EMBL" id="KAK2990662.1"/>
    </source>
</evidence>
<dbReference type="EMBL" id="JAVXUO010000633">
    <property type="protein sequence ID" value="KAK2990662.1"/>
    <property type="molecule type" value="Genomic_DNA"/>
</dbReference>
<keyword evidence="3" id="KW-1185">Reference proteome</keyword>